<name>A0A4Z0HJN3_MYCPR</name>
<dbReference type="EMBL" id="RWKA01000018">
    <property type="protein sequence ID" value="TGB37914.1"/>
    <property type="molecule type" value="Genomic_DNA"/>
</dbReference>
<protein>
    <submittedName>
        <fullName evidence="1">Uncharacterized protein</fullName>
    </submittedName>
</protein>
<evidence type="ECO:0000313" key="1">
    <source>
        <dbReference type="EMBL" id="TGB37914.1"/>
    </source>
</evidence>
<gene>
    <name evidence="1" type="ORF">EJD98_25530</name>
</gene>
<reference evidence="1 2" key="1">
    <citation type="submission" date="2018-12" db="EMBL/GenBank/DDBJ databases">
        <title>Draft genome sequences of Mycolicibacterium peregrinum isolated from a pig with lymphadenitis and from soil on the same Japanese pig farm.</title>
        <authorList>
            <person name="Komatsu T."/>
            <person name="Ohya K."/>
            <person name="Sawai K."/>
            <person name="Odoi J.O."/>
            <person name="Otsu K."/>
            <person name="Ota A."/>
            <person name="Ito T."/>
            <person name="Kawai M."/>
            <person name="Maruyama F."/>
        </authorList>
    </citation>
    <scope>NUCLEOTIDE SEQUENCE [LARGE SCALE GENOMIC DNA]</scope>
    <source>
        <strain evidence="1 2">138</strain>
    </source>
</reference>
<dbReference type="RefSeq" id="WP_135361652.1">
    <property type="nucleotide sequence ID" value="NZ_RWJZ01000016.1"/>
</dbReference>
<dbReference type="Proteomes" id="UP000297792">
    <property type="component" value="Unassembled WGS sequence"/>
</dbReference>
<organism evidence="1 2">
    <name type="scientific">Mycolicibacterium peregrinum</name>
    <name type="common">Mycobacterium peregrinum</name>
    <dbReference type="NCBI Taxonomy" id="43304"/>
    <lineage>
        <taxon>Bacteria</taxon>
        <taxon>Bacillati</taxon>
        <taxon>Actinomycetota</taxon>
        <taxon>Actinomycetes</taxon>
        <taxon>Mycobacteriales</taxon>
        <taxon>Mycobacteriaceae</taxon>
        <taxon>Mycolicibacterium</taxon>
    </lineage>
</organism>
<evidence type="ECO:0000313" key="2">
    <source>
        <dbReference type="Proteomes" id="UP000297792"/>
    </source>
</evidence>
<dbReference type="AlphaFoldDB" id="A0A4Z0HJN3"/>
<accession>A0A4Z0HJN3</accession>
<comment type="caution">
    <text evidence="1">The sequence shown here is derived from an EMBL/GenBank/DDBJ whole genome shotgun (WGS) entry which is preliminary data.</text>
</comment>
<proteinExistence type="predicted"/>
<sequence>MNATEDGTEPVGEGPIDTLDAIERASSIGMLSAGDTVLATKQLAERQALALNEIRLFVECYSYSSVSRRILAILDREGLK</sequence>
<keyword evidence="2" id="KW-1185">Reference proteome</keyword>